<dbReference type="AlphaFoldDB" id="A0A1E3PKE7"/>
<evidence type="ECO:0000313" key="1">
    <source>
        <dbReference type="EMBL" id="ODQ65906.1"/>
    </source>
</evidence>
<evidence type="ECO:0000313" key="2">
    <source>
        <dbReference type="Proteomes" id="UP000095009"/>
    </source>
</evidence>
<accession>A0A1E3PKE7</accession>
<gene>
    <name evidence="1" type="ORF">NADFUDRAFT_82834</name>
</gene>
<sequence length="71" mass="7541">MAQISSRLVLCPAGNNVLSHSLDGRRRPEPSIAVVHVTCSSDRAQKCAQIALAKVLVHFGGYRAGNWGVAV</sequence>
<dbReference type="EMBL" id="KV454409">
    <property type="protein sequence ID" value="ODQ65906.1"/>
    <property type="molecule type" value="Genomic_DNA"/>
</dbReference>
<reference evidence="1 2" key="1">
    <citation type="journal article" date="2016" name="Proc. Natl. Acad. Sci. U.S.A.">
        <title>Comparative genomics of biotechnologically important yeasts.</title>
        <authorList>
            <person name="Riley R."/>
            <person name="Haridas S."/>
            <person name="Wolfe K.H."/>
            <person name="Lopes M.R."/>
            <person name="Hittinger C.T."/>
            <person name="Goeker M."/>
            <person name="Salamov A.A."/>
            <person name="Wisecaver J.H."/>
            <person name="Long T.M."/>
            <person name="Calvey C.H."/>
            <person name="Aerts A.L."/>
            <person name="Barry K.W."/>
            <person name="Choi C."/>
            <person name="Clum A."/>
            <person name="Coughlan A.Y."/>
            <person name="Deshpande S."/>
            <person name="Douglass A.P."/>
            <person name="Hanson S.J."/>
            <person name="Klenk H.-P."/>
            <person name="LaButti K.M."/>
            <person name="Lapidus A."/>
            <person name="Lindquist E.A."/>
            <person name="Lipzen A.M."/>
            <person name="Meier-Kolthoff J.P."/>
            <person name="Ohm R.A."/>
            <person name="Otillar R.P."/>
            <person name="Pangilinan J.L."/>
            <person name="Peng Y."/>
            <person name="Rokas A."/>
            <person name="Rosa C.A."/>
            <person name="Scheuner C."/>
            <person name="Sibirny A.A."/>
            <person name="Slot J.C."/>
            <person name="Stielow J.B."/>
            <person name="Sun H."/>
            <person name="Kurtzman C.P."/>
            <person name="Blackwell M."/>
            <person name="Grigoriev I.V."/>
            <person name="Jeffries T.W."/>
        </authorList>
    </citation>
    <scope>NUCLEOTIDE SEQUENCE [LARGE SCALE GENOMIC DNA]</scope>
    <source>
        <strain evidence="1 2">DSM 6958</strain>
    </source>
</reference>
<organism evidence="1 2">
    <name type="scientific">Nadsonia fulvescens var. elongata DSM 6958</name>
    <dbReference type="NCBI Taxonomy" id="857566"/>
    <lineage>
        <taxon>Eukaryota</taxon>
        <taxon>Fungi</taxon>
        <taxon>Dikarya</taxon>
        <taxon>Ascomycota</taxon>
        <taxon>Saccharomycotina</taxon>
        <taxon>Dipodascomycetes</taxon>
        <taxon>Dipodascales</taxon>
        <taxon>Dipodascales incertae sedis</taxon>
        <taxon>Nadsonia</taxon>
    </lineage>
</organism>
<protein>
    <submittedName>
        <fullName evidence="1">Uncharacterized protein</fullName>
    </submittedName>
</protein>
<proteinExistence type="predicted"/>
<name>A0A1E3PKE7_9ASCO</name>
<keyword evidence="2" id="KW-1185">Reference proteome</keyword>
<dbReference type="Proteomes" id="UP000095009">
    <property type="component" value="Unassembled WGS sequence"/>
</dbReference>